<gene>
    <name evidence="2" type="ORF">E0H50_19525</name>
</gene>
<evidence type="ECO:0000313" key="2">
    <source>
        <dbReference type="EMBL" id="TCC32382.1"/>
    </source>
</evidence>
<sequence length="602" mass="65640">MGRWATYMVGREREDPPAAYARHSKTAPGWVWWELPLARGDDWDAGPGHAVVAHIFDSDVADIRGLVAGRTSWRWVYGEAALAAFQERPVDHLELETTLPGRAKDTSHLIQAWAAETGLRADREALTEILQRGYTFAEEGVSEVLESLGIVSADSPTEYQDLDPTVDADGRPFGEAEAGETEQEAPAGPTMAGVFAAPIDHSSAAWRQLVVEHSLQTFGEPPSFVALDGSLHVTFDPPISLGSYGRDTERAWVSEHLGVEWQEVPSSHAGSLSGAATWARENVGVQGRAADEHRLPLNLEVPPDYPDGVDEVPWYHDLSRQEWWRHSVAGPQHAAIELAMGTDLLDRVDEVADWLEQARGMLLTPVADGYAAIGGQVRSGGQDVPVYGLMLTLVYRSARGRHATSGADDKAWNRVQRRLRSGELTSVKFEGKVVGDAAQWGGLLIGAQLAADQSLYSLPAHLTVKISDPMCSFVPGLFVGELVTRAVETLPVVGGWIDAARRFYLGDGQSRYESFAGVRSDVRRDPRSSVRGPAWRILLGPEHLRLLGGRGALEASGVFTEFQEIGALLQVQCGAQPVDCTWERRAAMVDILAPVLPRLPER</sequence>
<evidence type="ECO:0000256" key="1">
    <source>
        <dbReference type="SAM" id="MobiDB-lite"/>
    </source>
</evidence>
<comment type="caution">
    <text evidence="2">The sequence shown here is derived from an EMBL/GenBank/DDBJ whole genome shotgun (WGS) entry which is preliminary data.</text>
</comment>
<reference evidence="2 3" key="1">
    <citation type="submission" date="2019-02" db="EMBL/GenBank/DDBJ databases">
        <title>Kribbella capetownensis sp. nov. and Kribbella speibonae sp. nov., isolated from soil.</title>
        <authorList>
            <person name="Curtis S.M."/>
            <person name="Norton I."/>
            <person name="Everest G.J."/>
            <person name="Meyers P.R."/>
        </authorList>
    </citation>
    <scope>NUCLEOTIDE SEQUENCE [LARGE SCALE GENOMIC DNA]</scope>
    <source>
        <strain evidence="2 3">DSM 27082</strain>
    </source>
</reference>
<feature type="region of interest" description="Disordered" evidence="1">
    <location>
        <begin position="156"/>
        <end position="187"/>
    </location>
</feature>
<dbReference type="EMBL" id="SJKA01000006">
    <property type="protein sequence ID" value="TCC32382.1"/>
    <property type="molecule type" value="Genomic_DNA"/>
</dbReference>
<dbReference type="AlphaFoldDB" id="A0A4V2M3K2"/>
<name>A0A4V2M3K2_9ACTN</name>
<keyword evidence="3" id="KW-1185">Reference proteome</keyword>
<evidence type="ECO:0000313" key="3">
    <source>
        <dbReference type="Proteomes" id="UP000292695"/>
    </source>
</evidence>
<accession>A0A4V2M3K2</accession>
<organism evidence="2 3">
    <name type="scientific">Kribbella sindirgiensis</name>
    <dbReference type="NCBI Taxonomy" id="1124744"/>
    <lineage>
        <taxon>Bacteria</taxon>
        <taxon>Bacillati</taxon>
        <taxon>Actinomycetota</taxon>
        <taxon>Actinomycetes</taxon>
        <taxon>Propionibacteriales</taxon>
        <taxon>Kribbellaceae</taxon>
        <taxon>Kribbella</taxon>
    </lineage>
</organism>
<dbReference type="Proteomes" id="UP000292695">
    <property type="component" value="Unassembled WGS sequence"/>
</dbReference>
<proteinExistence type="predicted"/>
<dbReference type="OrthoDB" id="4290050at2"/>
<protein>
    <submittedName>
        <fullName evidence="2">Uncharacterized protein</fullName>
    </submittedName>
</protein>
<dbReference type="RefSeq" id="WP_131290407.1">
    <property type="nucleotide sequence ID" value="NZ_SJKA01000006.1"/>
</dbReference>